<sequence>MPDQSFDWAALTPDIASGLAAAGTGTAHLLGVGQRCYDKAAKAPAYAWLFGLGFDVQLQAWALSPCDAAIAGHLLALDARLSRLSPDLSAILEYVCAHAAEPQGAAYVARLHRLGEREKLRTMIGRGIATEGGNLFWWAQARQAAIEDADWDWLLALPEPDDGDVIGAALRRFARADVALLAGNDDAALTAYAALPWPGLELRRGECLLRMGRRDEALALWRDTVRARPWDVTLLMRLHAEETGSASRLCAPQGRTAVLLYTWNKAESLRRTLDSLARTDLCGAQVVILDNGSTDATPGVIASAVGSLGTQGVTLLRAPVNVGAPAARNWLLHSPELADCEFLVYLDDDVRLPRDWLRRLGAGSELHPAASAWGCRVVCADAPHHVQHADMHILPAPAAQQLDLVPGTATFALSRPFAEEPDFGQFAYVRPCTSVTGCCHMFRRETLVSAGGFDLQFSPSQFDDLDLDLRLGRMGGYAVYQGHLRVAHEQGTAAAVFSRSGEMPYGPAGNIYKLYRKHAMTDMDLLRGQMLAVVLDDIAARRAALGL</sequence>
<gene>
    <name evidence="2" type="ORF">GGQ74_001623</name>
</gene>
<dbReference type="InterPro" id="IPR029044">
    <property type="entry name" value="Nucleotide-diphossugar_trans"/>
</dbReference>
<dbReference type="Proteomes" id="UP000580856">
    <property type="component" value="Unassembled WGS sequence"/>
</dbReference>
<dbReference type="InterPro" id="IPR001173">
    <property type="entry name" value="Glyco_trans_2-like"/>
</dbReference>
<evidence type="ECO:0000313" key="3">
    <source>
        <dbReference type="Proteomes" id="UP000580856"/>
    </source>
</evidence>
<name>A0A846QLP5_9BACT</name>
<keyword evidence="3" id="KW-1185">Reference proteome</keyword>
<organism evidence="2 3">
    <name type="scientific">Desulfobaculum xiamenense</name>
    <dbReference type="NCBI Taxonomy" id="995050"/>
    <lineage>
        <taxon>Bacteria</taxon>
        <taxon>Pseudomonadati</taxon>
        <taxon>Thermodesulfobacteriota</taxon>
        <taxon>Desulfovibrionia</taxon>
        <taxon>Desulfovibrionales</taxon>
        <taxon>Desulfovibrionaceae</taxon>
        <taxon>Desulfobaculum</taxon>
    </lineage>
</organism>
<dbReference type="Gene3D" id="3.90.550.10">
    <property type="entry name" value="Spore Coat Polysaccharide Biosynthesis Protein SpsA, Chain A"/>
    <property type="match status" value="1"/>
</dbReference>
<dbReference type="AlphaFoldDB" id="A0A846QLP5"/>
<dbReference type="RefSeq" id="WP_167941058.1">
    <property type="nucleotide sequence ID" value="NZ_JAATJA010000002.1"/>
</dbReference>
<dbReference type="Pfam" id="PF00535">
    <property type="entry name" value="Glycos_transf_2"/>
    <property type="match status" value="1"/>
</dbReference>
<protein>
    <recommendedName>
        <fullName evidence="1">Glycosyltransferase 2-like domain-containing protein</fullName>
    </recommendedName>
</protein>
<dbReference type="SUPFAM" id="SSF53448">
    <property type="entry name" value="Nucleotide-diphospho-sugar transferases"/>
    <property type="match status" value="1"/>
</dbReference>
<accession>A0A846QLP5</accession>
<dbReference type="PANTHER" id="PTHR43179:SF7">
    <property type="entry name" value="RHAMNOSYLTRANSFERASE WBBL"/>
    <property type="match status" value="1"/>
</dbReference>
<evidence type="ECO:0000259" key="1">
    <source>
        <dbReference type="Pfam" id="PF00535"/>
    </source>
</evidence>
<dbReference type="PANTHER" id="PTHR43179">
    <property type="entry name" value="RHAMNOSYLTRANSFERASE WBBL"/>
    <property type="match status" value="1"/>
</dbReference>
<proteinExistence type="predicted"/>
<comment type="caution">
    <text evidence="2">The sequence shown here is derived from an EMBL/GenBank/DDBJ whole genome shotgun (WGS) entry which is preliminary data.</text>
</comment>
<evidence type="ECO:0000313" key="2">
    <source>
        <dbReference type="EMBL" id="NJB67950.1"/>
    </source>
</evidence>
<reference evidence="2 3" key="1">
    <citation type="submission" date="2020-03" db="EMBL/GenBank/DDBJ databases">
        <title>Genomic Encyclopedia of Type Strains, Phase IV (KMG-IV): sequencing the most valuable type-strain genomes for metagenomic binning, comparative biology and taxonomic classification.</title>
        <authorList>
            <person name="Goeker M."/>
        </authorList>
    </citation>
    <scope>NUCLEOTIDE SEQUENCE [LARGE SCALE GENOMIC DNA]</scope>
    <source>
        <strain evidence="2 3">DSM 24233</strain>
    </source>
</reference>
<feature type="domain" description="Glycosyltransferase 2-like" evidence="1">
    <location>
        <begin position="258"/>
        <end position="444"/>
    </location>
</feature>
<dbReference type="EMBL" id="JAATJA010000002">
    <property type="protein sequence ID" value="NJB67950.1"/>
    <property type="molecule type" value="Genomic_DNA"/>
</dbReference>